<dbReference type="eggNOG" id="ENOG5031QP9">
    <property type="taxonomic scope" value="Bacteria"/>
</dbReference>
<organism evidence="1 2">
    <name type="scientific">Dactylococcopsis salina (strain PCC 8305)</name>
    <name type="common">Myxobactron salinum</name>
    <dbReference type="NCBI Taxonomy" id="13035"/>
    <lineage>
        <taxon>Bacteria</taxon>
        <taxon>Bacillati</taxon>
        <taxon>Cyanobacteriota</taxon>
        <taxon>Cyanophyceae</taxon>
        <taxon>Nodosilineales</taxon>
        <taxon>Cymatolegaceae</taxon>
        <taxon>Dactylococcopsis</taxon>
    </lineage>
</organism>
<name>K9YWQ1_DACS8</name>
<dbReference type="HOGENOM" id="CLU_1625362_0_0_3"/>
<accession>K9YWQ1</accession>
<dbReference type="OrthoDB" id="458512at2"/>
<evidence type="ECO:0000313" key="2">
    <source>
        <dbReference type="Proteomes" id="UP000010482"/>
    </source>
</evidence>
<dbReference type="RefSeq" id="WP_015230328.1">
    <property type="nucleotide sequence ID" value="NC_019780.1"/>
</dbReference>
<dbReference type="Proteomes" id="UP000010482">
    <property type="component" value="Chromosome"/>
</dbReference>
<reference evidence="1" key="1">
    <citation type="submission" date="2012-04" db="EMBL/GenBank/DDBJ databases">
        <title>Finished genome of Dactylococcopsis salina PCC 8305.</title>
        <authorList>
            <consortium name="US DOE Joint Genome Institute"/>
            <person name="Gugger M."/>
            <person name="Coursin T."/>
            <person name="Rippka R."/>
            <person name="Tandeau De Marsac N."/>
            <person name="Huntemann M."/>
            <person name="Wei C.-L."/>
            <person name="Han J."/>
            <person name="Detter J.C."/>
            <person name="Han C."/>
            <person name="Tapia R."/>
            <person name="Daligault H."/>
            <person name="Chen A."/>
            <person name="Krypides N."/>
            <person name="Mavromatis K."/>
            <person name="Markowitz V."/>
            <person name="Szeto E."/>
            <person name="Ivanova N."/>
            <person name="Ovchinnikova G."/>
            <person name="Pagani I."/>
            <person name="Pati A."/>
            <person name="Goodwin L."/>
            <person name="Peters L."/>
            <person name="Pitluck S."/>
            <person name="Woyke T."/>
            <person name="Kerfeld C."/>
        </authorList>
    </citation>
    <scope>NUCLEOTIDE SEQUENCE [LARGE SCALE GENOMIC DNA]</scope>
    <source>
        <strain evidence="1">PCC 8305</strain>
    </source>
</reference>
<sequence length="165" mass="18844">MNQQATVDTFTENLNLSRAKVEELLQLSAIELPKKEEFQNELSTLDLSLLRETLPTAKSVLENQLPAFYTWLKQELKIKRVPDSPNHTTTWVANFLNNQESIEHLVALHRPVPPVALEQAIPRLVSLFEKVEDSHIRQQWQSAVALLCLVLAADARQQLQQEVSQ</sequence>
<protein>
    <submittedName>
        <fullName evidence="1">Uncharacterized protein</fullName>
    </submittedName>
</protein>
<dbReference type="AlphaFoldDB" id="K9YWQ1"/>
<evidence type="ECO:0000313" key="1">
    <source>
        <dbReference type="EMBL" id="AFZ51339.1"/>
    </source>
</evidence>
<dbReference type="KEGG" id="dsl:Dacsa_2768"/>
<dbReference type="EMBL" id="CP003944">
    <property type="protein sequence ID" value="AFZ51339.1"/>
    <property type="molecule type" value="Genomic_DNA"/>
</dbReference>
<gene>
    <name evidence="1" type="ORF">Dacsa_2768</name>
</gene>
<proteinExistence type="predicted"/>
<keyword evidence="2" id="KW-1185">Reference proteome</keyword>